<dbReference type="InterPro" id="IPR017871">
    <property type="entry name" value="ABC_transporter-like_CS"/>
</dbReference>
<dbReference type="GO" id="GO:0005524">
    <property type="term" value="F:ATP binding"/>
    <property type="evidence" value="ECO:0007669"/>
    <property type="project" value="UniProtKB-KW"/>
</dbReference>
<dbReference type="STRING" id="1287727.SAMN05443999_107112"/>
<dbReference type="Proteomes" id="UP000199582">
    <property type="component" value="Unassembled WGS sequence"/>
</dbReference>
<keyword evidence="2 4" id="KW-0067">ATP-binding</keyword>
<protein>
    <submittedName>
        <fullName evidence="4">ABC-2 type transport system ATP-binding protein</fullName>
    </submittedName>
</protein>
<dbReference type="InterPro" id="IPR027417">
    <property type="entry name" value="P-loop_NTPase"/>
</dbReference>
<dbReference type="PROSITE" id="PS00211">
    <property type="entry name" value="ABC_TRANSPORTER_1"/>
    <property type="match status" value="1"/>
</dbReference>
<evidence type="ECO:0000256" key="2">
    <source>
        <dbReference type="ARBA" id="ARBA00022840"/>
    </source>
</evidence>
<feature type="domain" description="ABC transporter" evidence="3">
    <location>
        <begin position="333"/>
        <end position="562"/>
    </location>
</feature>
<evidence type="ECO:0000313" key="4">
    <source>
        <dbReference type="EMBL" id="SEL71227.1"/>
    </source>
</evidence>
<reference evidence="4 5" key="1">
    <citation type="submission" date="2016-10" db="EMBL/GenBank/DDBJ databases">
        <authorList>
            <person name="de Groot N.N."/>
        </authorList>
    </citation>
    <scope>NUCLEOTIDE SEQUENCE [LARGE SCALE GENOMIC DNA]</scope>
    <source>
        <strain evidence="4 5">DSM 100674</strain>
    </source>
</reference>
<dbReference type="SMART" id="SM00382">
    <property type="entry name" value="AAA"/>
    <property type="match status" value="2"/>
</dbReference>
<dbReference type="InterPro" id="IPR003593">
    <property type="entry name" value="AAA+_ATPase"/>
</dbReference>
<proteinExistence type="predicted"/>
<gene>
    <name evidence="4" type="ORF">SAMN05443999_107112</name>
</gene>
<sequence>MSGAGDNMIETEGLGRRFGHARAISAIDLRIARGEIFGLVGPDGAGKTTLLQLLAAILDPSEGNCRVLGFDTVRQASEVTSRIGYMAQGFTLYDHLTVAENLAFAGKVRAVPRAVYAARSERLLAMAALTPFLHRREGTLSGGMRKKLALCTNLIHQPPLLLLDEPGLGVDPLSRRELWRMLEDFRHEGATIVFATSYMDEAEMCDHVAFLDHGSITAQGTPDALRARAQGAVFQVETDNPVAVEDVLSEAPEMLGSQWRPTDLRFVVESAKGLSNELRKQLEQLGRVEPATPSMEDVFVVLRKGERTEVPTGIAEVARLAASKGHREPAQSVETRRLTRRFGDFVAVDDVTFEVNPGEIFGLLGPNGAGKTTLIRMLCGLLPPSSGTARVVGIDIASQPRRLRQRIGYMSQRFSLYHDLTVHENLAFFASAYGIKRRPAREAIAWASAVTGLHGLADESVSGLSGPVRQRLALACGILHRPAVLFLDEPTSGVDPQARSRFWRLVNTLAAAGTAVLVTTHYLEEAAYCHRLGLMYEGRLIAAGDLAALRAGLPQDGLETIEDVFLAYIERERTQAVRPIEEAG</sequence>
<dbReference type="InterPro" id="IPR003439">
    <property type="entry name" value="ABC_transporter-like_ATP-bd"/>
</dbReference>
<dbReference type="PROSITE" id="PS50893">
    <property type="entry name" value="ABC_TRANSPORTER_2"/>
    <property type="match status" value="2"/>
</dbReference>
<dbReference type="Pfam" id="PF00005">
    <property type="entry name" value="ABC_tran"/>
    <property type="match status" value="2"/>
</dbReference>
<accession>A0A1H7SIF3</accession>
<evidence type="ECO:0000256" key="1">
    <source>
        <dbReference type="ARBA" id="ARBA00022741"/>
    </source>
</evidence>
<dbReference type="PANTHER" id="PTHR43038:SF3">
    <property type="entry name" value="ABC TRANSPORTER G FAMILY MEMBER 20 ISOFORM X1"/>
    <property type="match status" value="1"/>
</dbReference>
<dbReference type="RefSeq" id="WP_217649895.1">
    <property type="nucleotide sequence ID" value="NZ_FOAG01000007.1"/>
</dbReference>
<keyword evidence="1" id="KW-0547">Nucleotide-binding</keyword>
<name>A0A1H7SIF3_9RHOB</name>
<dbReference type="GO" id="GO:0016887">
    <property type="term" value="F:ATP hydrolysis activity"/>
    <property type="evidence" value="ECO:0007669"/>
    <property type="project" value="InterPro"/>
</dbReference>
<keyword evidence="5" id="KW-1185">Reference proteome</keyword>
<evidence type="ECO:0000313" key="5">
    <source>
        <dbReference type="Proteomes" id="UP000199582"/>
    </source>
</evidence>
<evidence type="ECO:0000259" key="3">
    <source>
        <dbReference type="PROSITE" id="PS50893"/>
    </source>
</evidence>
<feature type="domain" description="ABC transporter" evidence="3">
    <location>
        <begin position="9"/>
        <end position="238"/>
    </location>
</feature>
<dbReference type="SUPFAM" id="SSF52540">
    <property type="entry name" value="P-loop containing nucleoside triphosphate hydrolases"/>
    <property type="match status" value="2"/>
</dbReference>
<dbReference type="CDD" id="cd03230">
    <property type="entry name" value="ABC_DR_subfamily_A"/>
    <property type="match status" value="1"/>
</dbReference>
<organism evidence="4 5">
    <name type="scientific">Roseovarius azorensis</name>
    <dbReference type="NCBI Taxonomy" id="1287727"/>
    <lineage>
        <taxon>Bacteria</taxon>
        <taxon>Pseudomonadati</taxon>
        <taxon>Pseudomonadota</taxon>
        <taxon>Alphaproteobacteria</taxon>
        <taxon>Rhodobacterales</taxon>
        <taxon>Roseobacteraceae</taxon>
        <taxon>Roseovarius</taxon>
    </lineage>
</organism>
<dbReference type="AlphaFoldDB" id="A0A1H7SIF3"/>
<dbReference type="PANTHER" id="PTHR43038">
    <property type="entry name" value="ATP-BINDING CASSETTE, SUB-FAMILY H, MEMBER 1"/>
    <property type="match status" value="1"/>
</dbReference>
<dbReference type="Gene3D" id="3.40.50.300">
    <property type="entry name" value="P-loop containing nucleotide triphosphate hydrolases"/>
    <property type="match status" value="2"/>
</dbReference>
<dbReference type="EMBL" id="FOAG01000007">
    <property type="protein sequence ID" value="SEL71227.1"/>
    <property type="molecule type" value="Genomic_DNA"/>
</dbReference>